<dbReference type="CDD" id="cd07012">
    <property type="entry name" value="PBP2_Bug_TTT"/>
    <property type="match status" value="1"/>
</dbReference>
<proteinExistence type="inferred from homology"/>
<dbReference type="PANTHER" id="PTHR42928">
    <property type="entry name" value="TRICARBOXYLATE-BINDING PROTEIN"/>
    <property type="match status" value="1"/>
</dbReference>
<dbReference type="Proteomes" id="UP000216885">
    <property type="component" value="Unassembled WGS sequence"/>
</dbReference>
<dbReference type="InterPro" id="IPR005064">
    <property type="entry name" value="BUG"/>
</dbReference>
<dbReference type="RefSeq" id="WP_094823381.1">
    <property type="nucleotide sequence ID" value="NZ_NEVO01000016.1"/>
</dbReference>
<sequence length="321" mass="33783">MLKRLLCAAGIALGLPLVPIAASAQGGQPVQLIVPYNPGGGSDLFGRMVAPALGKALQETIVVENRAGAGGIIGTEAVVKSAHPNKMLLVSDSAVYSIIPSLYASLSYSRKDLVPVANLASFGNVLVVPANSRFKTFQDVLEAARKTPGKLTIGSSGAGGITHLAAEKLMEQAKIKLVHVPYKGSGPAISDTVGGHIDMVFTGLPSVLELLRAGKLRALAIATPNRSPYASDIPTISESGVPGFSAMISQGLFAPATMPAADIQKLNQAVQDFMRDPRTVETLRKMMVEPVYQSAAEYKQWLDAESKDWAGLIKRANVKVE</sequence>
<dbReference type="OrthoDB" id="8629913at2"/>
<dbReference type="EMBL" id="NEVQ01000022">
    <property type="protein sequence ID" value="OZI50671.1"/>
    <property type="molecule type" value="Genomic_DNA"/>
</dbReference>
<dbReference type="InterPro" id="IPR042100">
    <property type="entry name" value="Bug_dom1"/>
</dbReference>
<accession>A0A261TN00</accession>
<protein>
    <recommendedName>
        <fullName evidence="5">LacI family transcriptional regulator</fullName>
    </recommendedName>
</protein>
<dbReference type="PIRSF" id="PIRSF017082">
    <property type="entry name" value="YflP"/>
    <property type="match status" value="1"/>
</dbReference>
<name>A0A261TN00_9BORD</name>
<dbReference type="Gene3D" id="3.40.190.10">
    <property type="entry name" value="Periplasmic binding protein-like II"/>
    <property type="match status" value="1"/>
</dbReference>
<evidence type="ECO:0000256" key="2">
    <source>
        <dbReference type="SAM" id="SignalP"/>
    </source>
</evidence>
<keyword evidence="2" id="KW-0732">Signal</keyword>
<gene>
    <name evidence="3" type="ORF">CAL20_22820</name>
</gene>
<dbReference type="Pfam" id="PF03401">
    <property type="entry name" value="TctC"/>
    <property type="match status" value="1"/>
</dbReference>
<dbReference type="PANTHER" id="PTHR42928:SF5">
    <property type="entry name" value="BLR1237 PROTEIN"/>
    <property type="match status" value="1"/>
</dbReference>
<feature type="chain" id="PRO_5012560015" description="LacI family transcriptional regulator" evidence="2">
    <location>
        <begin position="25"/>
        <end position="321"/>
    </location>
</feature>
<organism evidence="3 4">
    <name type="scientific">Bordetella genomosp. 4</name>
    <dbReference type="NCBI Taxonomy" id="463044"/>
    <lineage>
        <taxon>Bacteria</taxon>
        <taxon>Pseudomonadati</taxon>
        <taxon>Pseudomonadota</taxon>
        <taxon>Betaproteobacteria</taxon>
        <taxon>Burkholderiales</taxon>
        <taxon>Alcaligenaceae</taxon>
        <taxon>Bordetella</taxon>
    </lineage>
</organism>
<evidence type="ECO:0000256" key="1">
    <source>
        <dbReference type="ARBA" id="ARBA00006987"/>
    </source>
</evidence>
<evidence type="ECO:0008006" key="5">
    <source>
        <dbReference type="Google" id="ProtNLM"/>
    </source>
</evidence>
<comment type="similarity">
    <text evidence="1">Belongs to the UPF0065 (bug) family.</text>
</comment>
<evidence type="ECO:0000313" key="4">
    <source>
        <dbReference type="Proteomes" id="UP000216885"/>
    </source>
</evidence>
<reference evidence="3 4" key="1">
    <citation type="submission" date="2017-05" db="EMBL/GenBank/DDBJ databases">
        <title>Complete and WGS of Bordetella genogroups.</title>
        <authorList>
            <person name="Spilker T."/>
            <person name="LiPuma J."/>
        </authorList>
    </citation>
    <scope>NUCLEOTIDE SEQUENCE [LARGE SCALE GENOMIC DNA]</scope>
    <source>
        <strain evidence="3 4">AU9919</strain>
    </source>
</reference>
<dbReference type="SUPFAM" id="SSF53850">
    <property type="entry name" value="Periplasmic binding protein-like II"/>
    <property type="match status" value="1"/>
</dbReference>
<dbReference type="AlphaFoldDB" id="A0A261TN00"/>
<comment type="caution">
    <text evidence="3">The sequence shown here is derived from an EMBL/GenBank/DDBJ whole genome shotgun (WGS) entry which is preliminary data.</text>
</comment>
<evidence type="ECO:0000313" key="3">
    <source>
        <dbReference type="EMBL" id="OZI50671.1"/>
    </source>
</evidence>
<feature type="signal peptide" evidence="2">
    <location>
        <begin position="1"/>
        <end position="24"/>
    </location>
</feature>
<dbReference type="Gene3D" id="3.40.190.150">
    <property type="entry name" value="Bordetella uptake gene, domain 1"/>
    <property type="match status" value="1"/>
</dbReference>
<keyword evidence="4" id="KW-1185">Reference proteome</keyword>